<dbReference type="SUPFAM" id="SSF81321">
    <property type="entry name" value="Family A G protein-coupled receptor-like"/>
    <property type="match status" value="1"/>
</dbReference>
<dbReference type="PANTHER" id="PTHR46418:SF1">
    <property type="entry name" value="G-PROTEIN COUPLED RECEPTORS FAMILY 1 PROFILE DOMAIN-CONTAINING PROTEIN-RELATED"/>
    <property type="match status" value="1"/>
</dbReference>
<evidence type="ECO:0000313" key="3">
    <source>
        <dbReference type="Proteomes" id="UP000230233"/>
    </source>
</evidence>
<feature type="transmembrane region" description="Helical" evidence="1">
    <location>
        <begin position="124"/>
        <end position="145"/>
    </location>
</feature>
<feature type="transmembrane region" description="Helical" evidence="1">
    <location>
        <begin position="6"/>
        <end position="29"/>
    </location>
</feature>
<dbReference type="Pfam" id="PF10316">
    <property type="entry name" value="7TM_GPCR_Srbc"/>
    <property type="match status" value="1"/>
</dbReference>
<keyword evidence="1" id="KW-1133">Transmembrane helix</keyword>
<feature type="transmembrane region" description="Helical" evidence="1">
    <location>
        <begin position="249"/>
        <end position="270"/>
    </location>
</feature>
<dbReference type="AlphaFoldDB" id="A0A2G5TD13"/>
<name>A0A2G5TD13_9PELO</name>
<keyword evidence="1" id="KW-0812">Transmembrane</keyword>
<protein>
    <recommendedName>
        <fullName evidence="4">G-protein coupled receptors family 1 profile domain-containing protein</fullName>
    </recommendedName>
</protein>
<dbReference type="InterPro" id="IPR019420">
    <property type="entry name" value="7TM_GPCR_serpentine_rcpt_Srbc"/>
</dbReference>
<dbReference type="Gene3D" id="1.20.1070.10">
    <property type="entry name" value="Rhodopsin 7-helix transmembrane proteins"/>
    <property type="match status" value="1"/>
</dbReference>
<accession>A0A2G5TD13</accession>
<organism evidence="2 3">
    <name type="scientific">Caenorhabditis nigoni</name>
    <dbReference type="NCBI Taxonomy" id="1611254"/>
    <lineage>
        <taxon>Eukaryota</taxon>
        <taxon>Metazoa</taxon>
        <taxon>Ecdysozoa</taxon>
        <taxon>Nematoda</taxon>
        <taxon>Chromadorea</taxon>
        <taxon>Rhabditida</taxon>
        <taxon>Rhabditina</taxon>
        <taxon>Rhabditomorpha</taxon>
        <taxon>Rhabditoidea</taxon>
        <taxon>Rhabditidae</taxon>
        <taxon>Peloderinae</taxon>
        <taxon>Caenorhabditis</taxon>
    </lineage>
</organism>
<gene>
    <name evidence="2" type="primary">Cnig_chr_V.g18192</name>
    <name evidence="2" type="ORF">B9Z55_018192</name>
</gene>
<dbReference type="STRING" id="1611254.A0A2G5TD13"/>
<feature type="transmembrane region" description="Helical" evidence="1">
    <location>
        <begin position="218"/>
        <end position="237"/>
    </location>
</feature>
<evidence type="ECO:0008006" key="4">
    <source>
        <dbReference type="Google" id="ProtNLM"/>
    </source>
</evidence>
<reference evidence="3" key="1">
    <citation type="submission" date="2017-10" db="EMBL/GenBank/DDBJ databases">
        <title>Rapid genome shrinkage in a self-fertile nematode reveals novel sperm competition proteins.</title>
        <authorList>
            <person name="Yin D."/>
            <person name="Schwarz E.M."/>
            <person name="Thomas C.G."/>
            <person name="Felde R.L."/>
            <person name="Korf I.F."/>
            <person name="Cutter A.D."/>
            <person name="Schartner C.M."/>
            <person name="Ralston E.J."/>
            <person name="Meyer B.J."/>
            <person name="Haag E.S."/>
        </authorList>
    </citation>
    <scope>NUCLEOTIDE SEQUENCE [LARGE SCALE GENOMIC DNA]</scope>
    <source>
        <strain evidence="3">JU1422</strain>
    </source>
</reference>
<evidence type="ECO:0000313" key="2">
    <source>
        <dbReference type="EMBL" id="PIC25150.1"/>
    </source>
</evidence>
<proteinExistence type="predicted"/>
<keyword evidence="1" id="KW-0472">Membrane</keyword>
<feature type="transmembrane region" description="Helical" evidence="1">
    <location>
        <begin position="50"/>
        <end position="68"/>
    </location>
</feature>
<feature type="transmembrane region" description="Helical" evidence="1">
    <location>
        <begin position="179"/>
        <end position="197"/>
    </location>
</feature>
<dbReference type="EMBL" id="PDUG01000005">
    <property type="protein sequence ID" value="PIC25150.1"/>
    <property type="molecule type" value="Genomic_DNA"/>
</dbReference>
<dbReference type="PANTHER" id="PTHR46418">
    <property type="entry name" value="SRBC-64-RELATED-RELATED"/>
    <property type="match status" value="1"/>
</dbReference>
<comment type="caution">
    <text evidence="2">The sequence shown here is derived from an EMBL/GenBank/DDBJ whole genome shotgun (WGS) entry which is preliminary data.</text>
</comment>
<keyword evidence="3" id="KW-1185">Reference proteome</keyword>
<dbReference type="OrthoDB" id="5802012at2759"/>
<sequence length="291" mass="34014">MVSTAIFIVTISSFFLALVNVMFNIYLIYTNSGKKNAQKKMDLTLIYYRFVVDFFQSSNLSIYLYYMLHTYETDQNYIKNFPFYVAWPNFQLGTIRCWLVFSIGLDRVLATCTPIFYHNNRSKFPLSGVFLFIVAYALLENYILFVHCDFEIDIPLDCNTFRCAIETCYHNYWKWYQQIMYVLIGTLSIILFFRLFIWNNCKKGAKNKAISRATWISLLDSFIIFAFDFFPVFLTAQWPDINTKTVGPLGSLCKQLGLVIESFVVCNVLLNKKVVPITRSQTSPTNFPVVY</sequence>
<evidence type="ECO:0000256" key="1">
    <source>
        <dbReference type="SAM" id="Phobius"/>
    </source>
</evidence>
<dbReference type="Proteomes" id="UP000230233">
    <property type="component" value="Chromosome V"/>
</dbReference>